<organism evidence="5">
    <name type="scientific">marine sediment metagenome</name>
    <dbReference type="NCBI Taxonomy" id="412755"/>
    <lineage>
        <taxon>unclassified sequences</taxon>
        <taxon>metagenomes</taxon>
        <taxon>ecological metagenomes</taxon>
    </lineage>
</organism>
<protein>
    <recommendedName>
        <fullName evidence="4">N-acetyltransferase domain-containing protein</fullName>
    </recommendedName>
</protein>
<comment type="similarity">
    <text evidence="3">Belongs to the acetyltransferase family. RimJ subfamily.</text>
</comment>
<dbReference type="GO" id="GO:0005737">
    <property type="term" value="C:cytoplasm"/>
    <property type="evidence" value="ECO:0007669"/>
    <property type="project" value="TreeGrafter"/>
</dbReference>
<dbReference type="SUPFAM" id="SSF55729">
    <property type="entry name" value="Acyl-CoA N-acyltransferases (Nat)"/>
    <property type="match status" value="1"/>
</dbReference>
<keyword evidence="1" id="KW-0808">Transferase</keyword>
<dbReference type="EMBL" id="LAZR01000435">
    <property type="protein sequence ID" value="KKN68991.1"/>
    <property type="molecule type" value="Genomic_DNA"/>
</dbReference>
<dbReference type="InterPro" id="IPR000182">
    <property type="entry name" value="GNAT_dom"/>
</dbReference>
<dbReference type="PANTHER" id="PTHR43792">
    <property type="entry name" value="GNAT FAMILY, PUTATIVE (AFU_ORTHOLOGUE AFUA_3G00765)-RELATED-RELATED"/>
    <property type="match status" value="1"/>
</dbReference>
<dbReference type="GO" id="GO:0008999">
    <property type="term" value="F:protein-N-terminal-alanine acetyltransferase activity"/>
    <property type="evidence" value="ECO:0007669"/>
    <property type="project" value="TreeGrafter"/>
</dbReference>
<evidence type="ECO:0000256" key="3">
    <source>
        <dbReference type="ARBA" id="ARBA00038502"/>
    </source>
</evidence>
<dbReference type="Gene3D" id="3.40.630.30">
    <property type="match status" value="1"/>
</dbReference>
<evidence type="ECO:0000256" key="2">
    <source>
        <dbReference type="ARBA" id="ARBA00023315"/>
    </source>
</evidence>
<reference evidence="5" key="1">
    <citation type="journal article" date="2015" name="Nature">
        <title>Complex archaea that bridge the gap between prokaryotes and eukaryotes.</title>
        <authorList>
            <person name="Spang A."/>
            <person name="Saw J.H."/>
            <person name="Jorgensen S.L."/>
            <person name="Zaremba-Niedzwiedzka K."/>
            <person name="Martijn J."/>
            <person name="Lind A.E."/>
            <person name="van Eijk R."/>
            <person name="Schleper C."/>
            <person name="Guy L."/>
            <person name="Ettema T.J."/>
        </authorList>
    </citation>
    <scope>NUCLEOTIDE SEQUENCE</scope>
</reference>
<evidence type="ECO:0000256" key="1">
    <source>
        <dbReference type="ARBA" id="ARBA00022679"/>
    </source>
</evidence>
<name>A0A0F9V633_9ZZZZ</name>
<dbReference type="PROSITE" id="PS51186">
    <property type="entry name" value="GNAT"/>
    <property type="match status" value="1"/>
</dbReference>
<accession>A0A0F9V633</accession>
<keyword evidence="2" id="KW-0012">Acyltransferase</keyword>
<evidence type="ECO:0000313" key="5">
    <source>
        <dbReference type="EMBL" id="KKN68991.1"/>
    </source>
</evidence>
<comment type="caution">
    <text evidence="5">The sequence shown here is derived from an EMBL/GenBank/DDBJ whole genome shotgun (WGS) entry which is preliminary data.</text>
</comment>
<dbReference type="Pfam" id="PF13302">
    <property type="entry name" value="Acetyltransf_3"/>
    <property type="match status" value="1"/>
</dbReference>
<proteinExistence type="inferred from homology"/>
<dbReference type="InterPro" id="IPR051531">
    <property type="entry name" value="N-acetyltransferase"/>
</dbReference>
<dbReference type="InterPro" id="IPR016181">
    <property type="entry name" value="Acyl_CoA_acyltransferase"/>
</dbReference>
<feature type="domain" description="N-acetyltransferase" evidence="4">
    <location>
        <begin position="20"/>
        <end position="190"/>
    </location>
</feature>
<gene>
    <name evidence="5" type="ORF">LCGC14_0445590</name>
</gene>
<evidence type="ECO:0000259" key="4">
    <source>
        <dbReference type="PROSITE" id="PS51186"/>
    </source>
</evidence>
<dbReference type="PANTHER" id="PTHR43792:SF8">
    <property type="entry name" value="[RIBOSOMAL PROTEIN US5]-ALANINE N-ACETYLTRANSFERASE"/>
    <property type="match status" value="1"/>
</dbReference>
<dbReference type="AlphaFoldDB" id="A0A0F9V633"/>
<sequence length="207" mass="23908">MSILDHLTGPQLPSLEGDGILLRMPRRGDYAAWRALRGDSREFLKPWEPLWTADELSWEAYRLRLRRYNQDARENTSFSFFLFDAEGRTLYGGTTIGQIRRGVAQSGTLGYWMGERYAGSGLMPRAVDLMKLFAFDVQGLHRIEAACLPSNARSIRLLEKCGFTREGHLRNYLKIAGRWEDHYLYSLLAEEWSRSRSRERLCALPAE</sequence>